<protein>
    <submittedName>
        <fullName evidence="15">Zinc carboxypeptidase</fullName>
    </submittedName>
</protein>
<dbReference type="Proteomes" id="UP000190341">
    <property type="component" value="Unassembled WGS sequence"/>
</dbReference>
<evidence type="ECO:0000256" key="12">
    <source>
        <dbReference type="PROSITE-ProRule" id="PRU01379"/>
    </source>
</evidence>
<evidence type="ECO:0000256" key="4">
    <source>
        <dbReference type="ARBA" id="ARBA00022525"/>
    </source>
</evidence>
<organism evidence="15 16">
    <name type="scientific">Pseudoxanthomonas indica</name>
    <dbReference type="NCBI Taxonomy" id="428993"/>
    <lineage>
        <taxon>Bacteria</taxon>
        <taxon>Pseudomonadati</taxon>
        <taxon>Pseudomonadota</taxon>
        <taxon>Gammaproteobacteria</taxon>
        <taxon>Lysobacterales</taxon>
        <taxon>Lysobacteraceae</taxon>
        <taxon>Pseudoxanthomonas</taxon>
    </lineage>
</organism>
<dbReference type="PROSITE" id="PS52035">
    <property type="entry name" value="PEPTIDASE_M14"/>
    <property type="match status" value="1"/>
</dbReference>
<keyword evidence="11" id="KW-0482">Metalloprotease</keyword>
<dbReference type="Pfam" id="PF18884">
    <property type="entry name" value="TSP3_bac"/>
    <property type="match status" value="2"/>
</dbReference>
<evidence type="ECO:0000256" key="3">
    <source>
        <dbReference type="ARBA" id="ARBA00005988"/>
    </source>
</evidence>
<feature type="compositionally biased region" description="Basic and acidic residues" evidence="13">
    <location>
        <begin position="79"/>
        <end position="106"/>
    </location>
</feature>
<dbReference type="RefSeq" id="WP_079722885.1">
    <property type="nucleotide sequence ID" value="NZ_BMCL01000003.1"/>
</dbReference>
<feature type="domain" description="Peptidase M14" evidence="14">
    <location>
        <begin position="293"/>
        <end position="657"/>
    </location>
</feature>
<comment type="subcellular location">
    <subcellularLocation>
        <location evidence="2">Secreted</location>
    </subcellularLocation>
</comment>
<feature type="region of interest" description="Disordered" evidence="13">
    <location>
        <begin position="49"/>
        <end position="106"/>
    </location>
</feature>
<dbReference type="Pfam" id="PF00246">
    <property type="entry name" value="Peptidase_M14"/>
    <property type="match status" value="1"/>
</dbReference>
<reference evidence="15 16" key="1">
    <citation type="submission" date="2017-02" db="EMBL/GenBank/DDBJ databases">
        <authorList>
            <person name="Peterson S.W."/>
        </authorList>
    </citation>
    <scope>NUCLEOTIDE SEQUENCE [LARGE SCALE GENOMIC DNA]</scope>
    <source>
        <strain evidence="15 16">P15</strain>
    </source>
</reference>
<keyword evidence="4" id="KW-0964">Secreted</keyword>
<evidence type="ECO:0000259" key="14">
    <source>
        <dbReference type="PROSITE" id="PS52035"/>
    </source>
</evidence>
<evidence type="ECO:0000256" key="2">
    <source>
        <dbReference type="ARBA" id="ARBA00004613"/>
    </source>
</evidence>
<keyword evidence="6" id="KW-0479">Metal-binding</keyword>
<dbReference type="EMBL" id="FUZV01000001">
    <property type="protein sequence ID" value="SKC45890.1"/>
    <property type="molecule type" value="Genomic_DNA"/>
</dbReference>
<dbReference type="InterPro" id="IPR000834">
    <property type="entry name" value="Peptidase_M14"/>
</dbReference>
<evidence type="ECO:0000256" key="10">
    <source>
        <dbReference type="ARBA" id="ARBA00022837"/>
    </source>
</evidence>
<keyword evidence="5" id="KW-0645">Protease</keyword>
<sequence length="659" mass="71030">MDRLLPQLRKHFLHHSFRPAGIATPRLLSLMAVAIAAVLLAGCPGKQATPPKAGTGFGSLPTADASGGKPDRFQTPGADADKDGLTDDREHAMRSKPDDPDTDKDGFVDGFEDRFADFGFRLIEADSDRDGDGLTDAHEKAIGSDPVSVDTDGDGYSDFDEDLNRYYGFDPVVKTVDTDFDGLSDTLEAQLKSAPDNPDSNGDGIGDFDAYTADQPPNGPPLKGGLGELIGITYSAEMGAALQEMRKGGAFPATLANQLPYPDVTARITHSAIRPSAALMQRSLYNPHNSPGLYPTYAELEQELYKIADQYDGNPGPLLVRLFYWSGQTQDTCAGRESKGGRRIYALKVSANPDQNDPEPEIAFLGVHHARELITGTHTLTLLHTLTDGYASDPAIRKLVDKREVWVIPVVNPNGYDRAVSNQVTWRKNTRLEKGQDPGRCGIDINRNYGFAHVSTFPPAQRKTLPNVGNTGVDTATGNLMIDSETYPGMAGFSEVETQAVRGLAHSQFLTRKKREVDGLVCALSWHSFGGVVGHPMGHAPIAPATGITPGQEVPFNHLTQSMASASAYTNVKDGFPSLTSVDNCSYPGYAVYGDANDWMYKDKGTFSVLIESFSVAERGGCPVGTIPQMFYPQNAASRDAVAKNNVQAALAMIERCPP</sequence>
<dbReference type="STRING" id="428993.SAMN06296058_0489"/>
<comment type="similarity">
    <text evidence="3 12">Belongs to the peptidase M14 family.</text>
</comment>
<feature type="region of interest" description="Disordered" evidence="13">
    <location>
        <begin position="191"/>
        <end position="224"/>
    </location>
</feature>
<keyword evidence="9" id="KW-0862">Zinc</keyword>
<dbReference type="Gene3D" id="3.40.630.10">
    <property type="entry name" value="Zn peptidases"/>
    <property type="match status" value="1"/>
</dbReference>
<evidence type="ECO:0000256" key="11">
    <source>
        <dbReference type="ARBA" id="ARBA00023049"/>
    </source>
</evidence>
<keyword evidence="8" id="KW-0378">Hydrolase</keyword>
<evidence type="ECO:0000256" key="6">
    <source>
        <dbReference type="ARBA" id="ARBA00022723"/>
    </source>
</evidence>
<proteinExistence type="inferred from homology"/>
<keyword evidence="7" id="KW-0732">Signal</keyword>
<dbReference type="InterPro" id="IPR057246">
    <property type="entry name" value="CARBOXYPEPT_ZN_1"/>
</dbReference>
<dbReference type="InterPro" id="IPR059100">
    <property type="entry name" value="TSP3_bac"/>
</dbReference>
<evidence type="ECO:0000256" key="5">
    <source>
        <dbReference type="ARBA" id="ARBA00022670"/>
    </source>
</evidence>
<dbReference type="SMART" id="SM00631">
    <property type="entry name" value="Zn_pept"/>
    <property type="match status" value="1"/>
</dbReference>
<dbReference type="GO" id="GO:0004181">
    <property type="term" value="F:metallocarboxypeptidase activity"/>
    <property type="evidence" value="ECO:0007669"/>
    <property type="project" value="InterPro"/>
</dbReference>
<dbReference type="GO" id="GO:0006508">
    <property type="term" value="P:proteolysis"/>
    <property type="evidence" value="ECO:0007669"/>
    <property type="project" value="UniProtKB-KW"/>
</dbReference>
<evidence type="ECO:0000256" key="7">
    <source>
        <dbReference type="ARBA" id="ARBA00022729"/>
    </source>
</evidence>
<dbReference type="PANTHER" id="PTHR11705">
    <property type="entry name" value="PROTEASE FAMILY M14 CARBOXYPEPTIDASE A,B"/>
    <property type="match status" value="1"/>
</dbReference>
<evidence type="ECO:0000313" key="16">
    <source>
        <dbReference type="Proteomes" id="UP000190341"/>
    </source>
</evidence>
<comment type="cofactor">
    <cofactor evidence="1">
        <name>Zn(2+)</name>
        <dbReference type="ChEBI" id="CHEBI:29105"/>
    </cofactor>
</comment>
<name>A0A1T5J397_9GAMM</name>
<keyword evidence="15" id="KW-0121">Carboxypeptidase</keyword>
<dbReference type="InterPro" id="IPR033810">
    <property type="entry name" value="Carboxypeptidase_T"/>
</dbReference>
<evidence type="ECO:0000256" key="8">
    <source>
        <dbReference type="ARBA" id="ARBA00022801"/>
    </source>
</evidence>
<feature type="compositionally biased region" description="Basic and acidic residues" evidence="13">
    <location>
        <begin position="128"/>
        <end position="142"/>
    </location>
</feature>
<evidence type="ECO:0000256" key="9">
    <source>
        <dbReference type="ARBA" id="ARBA00022833"/>
    </source>
</evidence>
<dbReference type="PANTHER" id="PTHR11705:SF143">
    <property type="entry name" value="SLL0236 PROTEIN"/>
    <property type="match status" value="1"/>
</dbReference>
<dbReference type="PROSITE" id="PS00132">
    <property type="entry name" value="CARBOXYPEPT_ZN_1"/>
    <property type="match status" value="1"/>
</dbReference>
<dbReference type="AlphaFoldDB" id="A0A1T5J397"/>
<dbReference type="GO" id="GO:0008270">
    <property type="term" value="F:zinc ion binding"/>
    <property type="evidence" value="ECO:0007669"/>
    <property type="project" value="InterPro"/>
</dbReference>
<dbReference type="OrthoDB" id="5294005at2"/>
<gene>
    <name evidence="15" type="ORF">SAMN06296058_0489</name>
</gene>
<feature type="active site" description="Proton donor/acceptor" evidence="12">
    <location>
        <position position="612"/>
    </location>
</feature>
<keyword evidence="16" id="KW-1185">Reference proteome</keyword>
<feature type="region of interest" description="Disordered" evidence="13">
    <location>
        <begin position="128"/>
        <end position="151"/>
    </location>
</feature>
<evidence type="ECO:0000256" key="1">
    <source>
        <dbReference type="ARBA" id="ARBA00001947"/>
    </source>
</evidence>
<dbReference type="GO" id="GO:0005615">
    <property type="term" value="C:extracellular space"/>
    <property type="evidence" value="ECO:0007669"/>
    <property type="project" value="TreeGrafter"/>
</dbReference>
<accession>A0A1T5J397</accession>
<dbReference type="SUPFAM" id="SSF53187">
    <property type="entry name" value="Zn-dependent exopeptidases"/>
    <property type="match status" value="1"/>
</dbReference>
<dbReference type="CDD" id="cd03859">
    <property type="entry name" value="M14_CPT"/>
    <property type="match status" value="1"/>
</dbReference>
<evidence type="ECO:0000256" key="13">
    <source>
        <dbReference type="SAM" id="MobiDB-lite"/>
    </source>
</evidence>
<keyword evidence="10" id="KW-0106">Calcium</keyword>
<evidence type="ECO:0000313" key="15">
    <source>
        <dbReference type="EMBL" id="SKC45890.1"/>
    </source>
</evidence>